<sequence>MAAYDYSGPQYKEINGWLRDPSMAVSADIPETVETLNKFLDRLPPHNGRVYRGTKVPGHILDEALRTGVYRDPAFFSSSTKPGVAEKFMNSGALDPGDRRVLFEIESASGSNIRPMSMFATQDEILFKSGLEFKIEKWTEHADGSYTIKLRQRE</sequence>
<keyword evidence="4" id="KW-0808">Transferase</keyword>
<name>A0AAP9Y723_9ACTO</name>
<reference evidence="7 8" key="1">
    <citation type="submission" date="2020-12" db="EMBL/GenBank/DDBJ databases">
        <title>FDA dAtabase for Regulatory Grade micrObial Sequences (FDA-ARGOS): Supporting development and validation of Infectious Disease Dx tests.</title>
        <authorList>
            <person name="Sproer C."/>
            <person name="Gronow S."/>
            <person name="Severitt S."/>
            <person name="Schroder I."/>
            <person name="Tallon L."/>
            <person name="Sadzewicz L."/>
            <person name="Zhao X."/>
            <person name="Boylan J."/>
            <person name="Ott S."/>
            <person name="Bowen H."/>
            <person name="Vavikolanu K."/>
            <person name="Mehta A."/>
            <person name="Aluvathingal J."/>
            <person name="Nadendla S."/>
            <person name="Lowell S."/>
            <person name="Myers T."/>
            <person name="Yan Y."/>
            <person name="Sichtig H."/>
        </authorList>
    </citation>
    <scope>NUCLEOTIDE SEQUENCE [LARGE SCALE GENOMIC DNA]</scope>
    <source>
        <strain evidence="7 8">FDAARGOS_985</strain>
    </source>
</reference>
<proteinExistence type="inferred from homology"/>
<gene>
    <name evidence="7" type="ORF">I6H42_07270</name>
</gene>
<keyword evidence="3" id="KW-0328">Glycosyltransferase</keyword>
<evidence type="ECO:0000313" key="7">
    <source>
        <dbReference type="EMBL" id="QQC43579.1"/>
    </source>
</evidence>
<dbReference type="PROSITE" id="PS51996">
    <property type="entry name" value="TR_MART"/>
    <property type="match status" value="1"/>
</dbReference>
<keyword evidence="5" id="KW-0548">Nucleotidyltransferase</keyword>
<dbReference type="Proteomes" id="UP000595220">
    <property type="component" value="Chromosome"/>
</dbReference>
<accession>A0AAP9Y723</accession>
<evidence type="ECO:0000256" key="2">
    <source>
        <dbReference type="ARBA" id="ARBA00012031"/>
    </source>
</evidence>
<dbReference type="GO" id="GO:0106274">
    <property type="term" value="F:NAD+-protein-arginine ADP-ribosyltransferase activity"/>
    <property type="evidence" value="ECO:0007669"/>
    <property type="project" value="UniProtKB-EC"/>
</dbReference>
<evidence type="ECO:0000256" key="4">
    <source>
        <dbReference type="ARBA" id="ARBA00022679"/>
    </source>
</evidence>
<evidence type="ECO:0000313" key="8">
    <source>
        <dbReference type="Proteomes" id="UP000595220"/>
    </source>
</evidence>
<comment type="similarity">
    <text evidence="1">Belongs to the Arg-specific ADP-ribosyltransferase family.</text>
</comment>
<evidence type="ECO:0000256" key="5">
    <source>
        <dbReference type="ARBA" id="ARBA00022695"/>
    </source>
</evidence>
<evidence type="ECO:0000256" key="6">
    <source>
        <dbReference type="ARBA" id="ARBA00047597"/>
    </source>
</evidence>
<dbReference type="InterPro" id="IPR000768">
    <property type="entry name" value="ART"/>
</dbReference>
<comment type="catalytic activity">
    <reaction evidence="6">
        <text>L-arginyl-[protein] + NAD(+) = N(omega)-(ADP-D-ribosyl)-L-arginyl-[protein] + nicotinamide + H(+)</text>
        <dbReference type="Rhea" id="RHEA:19149"/>
        <dbReference type="Rhea" id="RHEA-COMP:10532"/>
        <dbReference type="Rhea" id="RHEA-COMP:15087"/>
        <dbReference type="ChEBI" id="CHEBI:15378"/>
        <dbReference type="ChEBI" id="CHEBI:17154"/>
        <dbReference type="ChEBI" id="CHEBI:29965"/>
        <dbReference type="ChEBI" id="CHEBI:57540"/>
        <dbReference type="ChEBI" id="CHEBI:142554"/>
        <dbReference type="EC" id="2.4.2.31"/>
    </reaction>
</comment>
<dbReference type="Gene3D" id="3.90.176.10">
    <property type="entry name" value="Toxin ADP-ribosyltransferase, Chain A, domain 1"/>
    <property type="match status" value="1"/>
</dbReference>
<dbReference type="Pfam" id="PF01129">
    <property type="entry name" value="ART"/>
    <property type="match status" value="1"/>
</dbReference>
<dbReference type="EMBL" id="CP066065">
    <property type="protein sequence ID" value="QQC43579.1"/>
    <property type="molecule type" value="Genomic_DNA"/>
</dbReference>
<organism evidence="7 8">
    <name type="scientific">Schaalia meyeri</name>
    <dbReference type="NCBI Taxonomy" id="52773"/>
    <lineage>
        <taxon>Bacteria</taxon>
        <taxon>Bacillati</taxon>
        <taxon>Actinomycetota</taxon>
        <taxon>Actinomycetes</taxon>
        <taxon>Actinomycetales</taxon>
        <taxon>Actinomycetaceae</taxon>
        <taxon>Schaalia</taxon>
    </lineage>
</organism>
<dbReference type="RefSeq" id="WP_074633447.1">
    <property type="nucleotide sequence ID" value="NZ_CP066065.1"/>
</dbReference>
<dbReference type="SUPFAM" id="SSF56399">
    <property type="entry name" value="ADP-ribosylation"/>
    <property type="match status" value="1"/>
</dbReference>
<keyword evidence="8" id="KW-1185">Reference proteome</keyword>
<protein>
    <recommendedName>
        <fullName evidence="2">NAD(+)--protein-arginine ADP-ribosyltransferase</fullName>
        <ecNumber evidence="2">2.4.2.31</ecNumber>
    </recommendedName>
</protein>
<evidence type="ECO:0000256" key="1">
    <source>
        <dbReference type="ARBA" id="ARBA00009558"/>
    </source>
</evidence>
<dbReference type="AlphaFoldDB" id="A0AAP9Y723"/>
<dbReference type="GO" id="GO:0016779">
    <property type="term" value="F:nucleotidyltransferase activity"/>
    <property type="evidence" value="ECO:0007669"/>
    <property type="project" value="UniProtKB-KW"/>
</dbReference>
<evidence type="ECO:0000256" key="3">
    <source>
        <dbReference type="ARBA" id="ARBA00022676"/>
    </source>
</evidence>
<dbReference type="EC" id="2.4.2.31" evidence="2"/>